<evidence type="ECO:0000256" key="2">
    <source>
        <dbReference type="ARBA" id="ARBA00022801"/>
    </source>
</evidence>
<feature type="domain" description="Helicase ATP-binding" evidence="6">
    <location>
        <begin position="1"/>
        <end position="131"/>
    </location>
</feature>
<dbReference type="PANTHER" id="PTHR47964">
    <property type="entry name" value="ATP-DEPENDENT DNA HELICASE HOMOLOG RECG, CHLOROPLASTIC"/>
    <property type="match status" value="1"/>
</dbReference>
<keyword evidence="4" id="KW-0238">DNA-binding</keyword>
<protein>
    <submittedName>
        <fullName evidence="7">DEAD/DEAH box helicase</fullName>
        <ecNumber evidence="7">3.6.4.12</ecNumber>
    </submittedName>
</protein>
<dbReference type="PROSITE" id="PS51192">
    <property type="entry name" value="HELICASE_ATP_BIND_1"/>
    <property type="match status" value="1"/>
</dbReference>
<reference evidence="7 8" key="1">
    <citation type="submission" date="2017-03" db="EMBL/GenBank/DDBJ databases">
        <authorList>
            <person name="Afonso C.L."/>
            <person name="Miller P.J."/>
            <person name="Scott M.A."/>
            <person name="Spackman E."/>
            <person name="Goraichik I."/>
            <person name="Dimitrov K.M."/>
            <person name="Suarez D.L."/>
            <person name="Swayne D.E."/>
        </authorList>
    </citation>
    <scope>NUCLEOTIDE SEQUENCE [LARGE SCALE GENOMIC DNA]</scope>
    <source>
        <strain evidence="8">8(6)</strain>
    </source>
</reference>
<evidence type="ECO:0000256" key="4">
    <source>
        <dbReference type="ARBA" id="ARBA00023125"/>
    </source>
</evidence>
<keyword evidence="3 7" id="KW-0347">Helicase</keyword>
<dbReference type="SUPFAM" id="SSF52540">
    <property type="entry name" value="P-loop containing nucleoside triphosphate hydrolases"/>
    <property type="match status" value="1"/>
</dbReference>
<dbReference type="InterPro" id="IPR014001">
    <property type="entry name" value="Helicase_ATP-bd"/>
</dbReference>
<accession>A0A2H1L0U6</accession>
<dbReference type="GO" id="GO:0005524">
    <property type="term" value="F:ATP binding"/>
    <property type="evidence" value="ECO:0007669"/>
    <property type="project" value="InterPro"/>
</dbReference>
<keyword evidence="1" id="KW-0227">DNA damage</keyword>
<dbReference type="InterPro" id="IPR047112">
    <property type="entry name" value="RecG/Mfd"/>
</dbReference>
<dbReference type="GO" id="GO:0003677">
    <property type="term" value="F:DNA binding"/>
    <property type="evidence" value="ECO:0007669"/>
    <property type="project" value="UniProtKB-KW"/>
</dbReference>
<dbReference type="EMBL" id="FXZI01000068">
    <property type="protein sequence ID" value="SMY05454.1"/>
    <property type="molecule type" value="Genomic_DNA"/>
</dbReference>
<keyword evidence="3 7" id="KW-0547">Nucleotide-binding</keyword>
<dbReference type="Pfam" id="PF00270">
    <property type="entry name" value="DEAD"/>
    <property type="match status" value="1"/>
</dbReference>
<dbReference type="PANTHER" id="PTHR47964:SF1">
    <property type="entry name" value="ATP-DEPENDENT DNA HELICASE HOMOLOG RECG, CHLOROPLASTIC"/>
    <property type="match status" value="1"/>
</dbReference>
<dbReference type="GO" id="GO:0006281">
    <property type="term" value="P:DNA repair"/>
    <property type="evidence" value="ECO:0007669"/>
    <property type="project" value="UniProtKB-KW"/>
</dbReference>
<sequence length="184" mass="19918">MMTRLLHGDVGSGKTLVALRAMLTAVDSGAQAAMLAPTEVLAAQHFHSIQSLLDEQMALSPLLSDDDQVTVALMTGSMPAKDRRELALDLVTGNIDIVVGTHALLSASTMFADLGLIVVDEQHRFPGHCLLDLRGNNERFVEVLDAEGTVDIRWARFAARDRTVTGRRLLGIDTTTSGRVFQSH</sequence>
<evidence type="ECO:0000256" key="3">
    <source>
        <dbReference type="ARBA" id="ARBA00022806"/>
    </source>
</evidence>
<dbReference type="GO" id="GO:0016787">
    <property type="term" value="F:hydrolase activity"/>
    <property type="evidence" value="ECO:0007669"/>
    <property type="project" value="UniProtKB-KW"/>
</dbReference>
<gene>
    <name evidence="7" type="ORF">BAURA86_04091</name>
</gene>
<keyword evidence="5" id="KW-0234">DNA repair</keyword>
<evidence type="ECO:0000313" key="8">
    <source>
        <dbReference type="Proteomes" id="UP000234300"/>
    </source>
</evidence>
<evidence type="ECO:0000256" key="1">
    <source>
        <dbReference type="ARBA" id="ARBA00022763"/>
    </source>
</evidence>
<dbReference type="InterPro" id="IPR027417">
    <property type="entry name" value="P-loop_NTPase"/>
</dbReference>
<proteinExistence type="predicted"/>
<dbReference type="Proteomes" id="UP000234300">
    <property type="component" value="Unassembled WGS sequence"/>
</dbReference>
<evidence type="ECO:0000259" key="6">
    <source>
        <dbReference type="PROSITE" id="PS51192"/>
    </source>
</evidence>
<dbReference type="SMART" id="SM00487">
    <property type="entry name" value="DEXDc"/>
    <property type="match status" value="1"/>
</dbReference>
<dbReference type="Gene3D" id="3.40.50.300">
    <property type="entry name" value="P-loop containing nucleotide triphosphate hydrolases"/>
    <property type="match status" value="1"/>
</dbReference>
<dbReference type="RefSeq" id="WP_257949578.1">
    <property type="nucleotide sequence ID" value="NZ_FXZI01000068.1"/>
</dbReference>
<dbReference type="GO" id="GO:0003678">
    <property type="term" value="F:DNA helicase activity"/>
    <property type="evidence" value="ECO:0007669"/>
    <property type="project" value="UniProtKB-EC"/>
</dbReference>
<keyword evidence="3 7" id="KW-0067">ATP-binding</keyword>
<keyword evidence="2 7" id="KW-0378">Hydrolase</keyword>
<dbReference type="EC" id="3.6.4.12" evidence="7"/>
<dbReference type="InterPro" id="IPR011545">
    <property type="entry name" value="DEAD/DEAH_box_helicase_dom"/>
</dbReference>
<organism evidence="7 8">
    <name type="scientific">Brevibacterium aurantiacum</name>
    <dbReference type="NCBI Taxonomy" id="273384"/>
    <lineage>
        <taxon>Bacteria</taxon>
        <taxon>Bacillati</taxon>
        <taxon>Actinomycetota</taxon>
        <taxon>Actinomycetes</taxon>
        <taxon>Micrococcales</taxon>
        <taxon>Brevibacteriaceae</taxon>
        <taxon>Brevibacterium</taxon>
    </lineage>
</organism>
<evidence type="ECO:0000256" key="5">
    <source>
        <dbReference type="ARBA" id="ARBA00023204"/>
    </source>
</evidence>
<dbReference type="AlphaFoldDB" id="A0A2H1L0U6"/>
<evidence type="ECO:0000313" key="7">
    <source>
        <dbReference type="EMBL" id="SMY05454.1"/>
    </source>
</evidence>
<name>A0A2H1L0U6_BREAU</name>